<comment type="subcellular location">
    <subcellularLocation>
        <location evidence="15">Cell membrane</location>
        <topology evidence="15">Peripheral membrane protein</topology>
        <orientation evidence="15">Cytoplasmic side</orientation>
    </subcellularLocation>
    <subcellularLocation>
        <location evidence="1 16">Cytoplasm</location>
    </subcellularLocation>
</comment>
<dbReference type="InterPro" id="IPR013221">
    <property type="entry name" value="Mur_ligase_cen"/>
</dbReference>
<dbReference type="Pfam" id="PF02875">
    <property type="entry name" value="Mur_ligase_C"/>
    <property type="match status" value="1"/>
</dbReference>
<keyword evidence="8 16" id="KW-0067">ATP-binding</keyword>
<evidence type="ECO:0000259" key="21">
    <source>
        <dbReference type="Pfam" id="PF08245"/>
    </source>
</evidence>
<name>A0ABZ0IKR2_9BACT</name>
<feature type="binding site" evidence="15">
    <location>
        <begin position="16"/>
        <end position="18"/>
    </location>
    <ligand>
        <name>UDP-N-acetyl-alpha-D-glucosamine</name>
        <dbReference type="ChEBI" id="CHEBI:57705"/>
    </ligand>
</feature>
<evidence type="ECO:0000259" key="17">
    <source>
        <dbReference type="Pfam" id="PF01225"/>
    </source>
</evidence>
<feature type="binding site" evidence="15">
    <location>
        <position position="203"/>
    </location>
    <ligand>
        <name>UDP-N-acetyl-alpha-D-glucosamine</name>
        <dbReference type="ChEBI" id="CHEBI:57705"/>
    </ligand>
</feature>
<feature type="domain" description="Mur ligase N-terminal catalytic" evidence="17">
    <location>
        <begin position="382"/>
        <end position="485"/>
    </location>
</feature>
<dbReference type="HAMAP" id="MF_00046">
    <property type="entry name" value="MurC"/>
    <property type="match status" value="1"/>
</dbReference>
<dbReference type="Pfam" id="PF04101">
    <property type="entry name" value="Glyco_tran_28_C"/>
    <property type="match status" value="1"/>
</dbReference>
<evidence type="ECO:0000259" key="20">
    <source>
        <dbReference type="Pfam" id="PF04101"/>
    </source>
</evidence>
<dbReference type="HAMAP" id="MF_00033">
    <property type="entry name" value="MurG"/>
    <property type="match status" value="1"/>
</dbReference>
<evidence type="ECO:0000256" key="4">
    <source>
        <dbReference type="ARBA" id="ARBA00022490"/>
    </source>
</evidence>
<feature type="binding site" evidence="15">
    <location>
        <position position="171"/>
    </location>
    <ligand>
        <name>UDP-N-acetyl-alpha-D-glucosamine</name>
        <dbReference type="ChEBI" id="CHEBI:57705"/>
    </ligand>
</feature>
<keyword evidence="6 15" id="KW-0132">Cell division</keyword>
<feature type="domain" description="Glycosyl transferase family 28 C-terminal" evidence="20">
    <location>
        <begin position="196"/>
        <end position="357"/>
    </location>
</feature>
<reference evidence="22 23" key="1">
    <citation type="journal article" date="2023" name="Microbiol. Resour. Announc.">
        <title>Complete Genome Sequence of Imperialibacter roseus strain P4T.</title>
        <authorList>
            <person name="Tizabi D.R."/>
            <person name="Bachvaroff T."/>
            <person name="Hill R.T."/>
        </authorList>
    </citation>
    <scope>NUCLEOTIDE SEQUENCE [LARGE SCALE GENOMIC DNA]</scope>
    <source>
        <strain evidence="22 23">P4T</strain>
    </source>
</reference>
<evidence type="ECO:0000256" key="2">
    <source>
        <dbReference type="ARBA" id="ARBA00004752"/>
    </source>
</evidence>
<evidence type="ECO:0000256" key="7">
    <source>
        <dbReference type="ARBA" id="ARBA00022741"/>
    </source>
</evidence>
<dbReference type="InterPro" id="IPR050061">
    <property type="entry name" value="MurCDEF_pg_biosynth"/>
</dbReference>
<keyword evidence="15" id="KW-0808">Transferase</keyword>
<keyword evidence="4 16" id="KW-0963">Cytoplasm</keyword>
<comment type="catalytic activity">
    <reaction evidence="15">
        <text>di-trans,octa-cis-undecaprenyl diphospho-N-acetyl-alpha-D-muramoyl-L-alanyl-D-glutamyl-meso-2,6-diaminopimeloyl-D-alanyl-D-alanine + UDP-N-acetyl-alpha-D-glucosamine = di-trans,octa-cis-undecaprenyl diphospho-[N-acetyl-alpha-D-glucosaminyl-(1-&gt;4)]-N-acetyl-alpha-D-muramoyl-L-alanyl-D-glutamyl-meso-2,6-diaminopimeloyl-D-alanyl-D-alanine + UDP + H(+)</text>
        <dbReference type="Rhea" id="RHEA:31227"/>
        <dbReference type="ChEBI" id="CHEBI:15378"/>
        <dbReference type="ChEBI" id="CHEBI:57705"/>
        <dbReference type="ChEBI" id="CHEBI:58223"/>
        <dbReference type="ChEBI" id="CHEBI:61387"/>
        <dbReference type="ChEBI" id="CHEBI:61388"/>
        <dbReference type="EC" id="2.4.1.227"/>
    </reaction>
</comment>
<dbReference type="EMBL" id="CP136051">
    <property type="protein sequence ID" value="WOK04910.1"/>
    <property type="molecule type" value="Genomic_DNA"/>
</dbReference>
<organism evidence="22 23">
    <name type="scientific">Imperialibacter roseus</name>
    <dbReference type="NCBI Taxonomy" id="1324217"/>
    <lineage>
        <taxon>Bacteria</taxon>
        <taxon>Pseudomonadati</taxon>
        <taxon>Bacteroidota</taxon>
        <taxon>Cytophagia</taxon>
        <taxon>Cytophagales</taxon>
        <taxon>Flammeovirgaceae</taxon>
        <taxon>Imperialibacter</taxon>
    </lineage>
</organism>
<keyword evidence="11 15" id="KW-0472">Membrane</keyword>
<evidence type="ECO:0000256" key="16">
    <source>
        <dbReference type="HAMAP-Rule" id="MF_00046"/>
    </source>
</evidence>
<dbReference type="GO" id="GO:0008763">
    <property type="term" value="F:UDP-N-acetylmuramate-L-alanine ligase activity"/>
    <property type="evidence" value="ECO:0007669"/>
    <property type="project" value="UniProtKB-EC"/>
</dbReference>
<dbReference type="Proteomes" id="UP001302349">
    <property type="component" value="Chromosome"/>
</dbReference>
<dbReference type="RefSeq" id="WP_317487708.1">
    <property type="nucleotide sequence ID" value="NZ_CP136051.1"/>
</dbReference>
<evidence type="ECO:0000259" key="18">
    <source>
        <dbReference type="Pfam" id="PF02875"/>
    </source>
</evidence>
<feature type="binding site" evidence="15">
    <location>
        <position position="257"/>
    </location>
    <ligand>
        <name>UDP-N-acetyl-alpha-D-glucosamine</name>
        <dbReference type="ChEBI" id="CHEBI:57705"/>
    </ligand>
</feature>
<evidence type="ECO:0000256" key="9">
    <source>
        <dbReference type="ARBA" id="ARBA00022960"/>
    </source>
</evidence>
<dbReference type="EC" id="6.3.2.8" evidence="16"/>
<dbReference type="InterPro" id="IPR004276">
    <property type="entry name" value="GlycoTrans_28_N"/>
</dbReference>
<dbReference type="NCBIfam" id="TIGR01082">
    <property type="entry name" value="murC"/>
    <property type="match status" value="1"/>
</dbReference>
<dbReference type="InterPro" id="IPR004101">
    <property type="entry name" value="Mur_ligase_C"/>
</dbReference>
<dbReference type="InterPro" id="IPR007235">
    <property type="entry name" value="Glyco_trans_28_C"/>
</dbReference>
<keyword evidence="3 15" id="KW-1003">Cell membrane</keyword>
<keyword evidence="7 16" id="KW-0547">Nucleotide-binding</keyword>
<comment type="catalytic activity">
    <reaction evidence="14 16">
        <text>UDP-N-acetyl-alpha-D-muramate + L-alanine + ATP = UDP-N-acetyl-alpha-D-muramoyl-L-alanine + ADP + phosphate + H(+)</text>
        <dbReference type="Rhea" id="RHEA:23372"/>
        <dbReference type="ChEBI" id="CHEBI:15378"/>
        <dbReference type="ChEBI" id="CHEBI:30616"/>
        <dbReference type="ChEBI" id="CHEBI:43474"/>
        <dbReference type="ChEBI" id="CHEBI:57972"/>
        <dbReference type="ChEBI" id="CHEBI:70757"/>
        <dbReference type="ChEBI" id="CHEBI:83898"/>
        <dbReference type="ChEBI" id="CHEBI:456216"/>
        <dbReference type="EC" id="6.3.2.8"/>
    </reaction>
</comment>
<comment type="similarity">
    <text evidence="16">Belongs to the MurCDEF family.</text>
</comment>
<feature type="domain" description="Mur ligase C-terminal" evidence="18">
    <location>
        <begin position="691"/>
        <end position="815"/>
    </location>
</feature>
<dbReference type="PANTHER" id="PTHR43445">
    <property type="entry name" value="UDP-N-ACETYLMURAMATE--L-ALANINE LIGASE-RELATED"/>
    <property type="match status" value="1"/>
</dbReference>
<evidence type="ECO:0000256" key="11">
    <source>
        <dbReference type="ARBA" id="ARBA00023136"/>
    </source>
</evidence>
<proteinExistence type="inferred from homology"/>
<keyword evidence="12 15" id="KW-0131">Cell cycle</keyword>
<gene>
    <name evidence="16 22" type="primary">murC</name>
    <name evidence="15" type="synonym">murG</name>
    <name evidence="22" type="ORF">RT717_17650</name>
</gene>
<dbReference type="Pfam" id="PF08245">
    <property type="entry name" value="Mur_ligase_M"/>
    <property type="match status" value="1"/>
</dbReference>
<sequence length="836" mass="91300">MTKTGAYRIIISGGGTGGHIFPAVAIGTAFRERFPDADILFVGAEGKMEMQRVPEAGFKIIGLWISGLQRSLSVSNLMFPFKVISSVWKSRKIINDFKPDVVVGVGGYASGPLLYAATSKGIPSLIQEQNSYAGLTNKWLAKRVQKICVAYEGMEKFFPKENLTITGNPIRKDITAGNIIKATAASFYGLDANKPVVLVFGGSLGAKTLNESVLAGLAEFQKAGVQVLWQCGRFYFEQMKQQTATLDMTGIVLLEFIKEMDKAYAAADVVISRAGALSISELCVVGKPVIFVPSPNVAEDHQTSNAMALVEKDAALCVKDIVAREVLVGEVLTLLKNEGRQAVLSANIKALARPDATDKIVDEVARLIGVEEKSSFADLENIYFLGIGGIGMSALARWFNNQGKKVVGYDLTSTALTDELKKEGIDIHFTDDVSLIPENFKANKAKTLVVLTPAIPADHAEWAYFKAAGFDIKKRSEVLGLISKSKFTIAVAGTHGKTTTSSMIAHLLKSAGTPVEAFIGGITANYNSNLLLSDDPKSLLVAEADEFDRSFLRLHPNIAVITSVDPDHLDIYGSAEEMIKTYSAFAGQVIPSGSIFLQGKLQQTLILPARRASVNYYGESFNYRPENVKVVDGQFAFDMVYPEGKMTNLRLQVPGFHNVENMTAAIGVALQLGIDEKAIRQGVASYKGVKRRFESILKDEHHVFIDDYAHHPEEIRQFLRSVRELYPSKELTAVFQPHLYTRTRDFADGFAESLSMADEVILLPIYPAREKPIAGVDAEMIASKISHSRKQVISKDELLAWTKSHDPEVLLTIGAGDIDKMVKPLAEILKTKSYAA</sequence>
<evidence type="ECO:0000256" key="14">
    <source>
        <dbReference type="ARBA" id="ARBA00047833"/>
    </source>
</evidence>
<keyword evidence="9 15" id="KW-0133">Cell shape</keyword>
<evidence type="ECO:0000256" key="1">
    <source>
        <dbReference type="ARBA" id="ARBA00004496"/>
    </source>
</evidence>
<dbReference type="InterPro" id="IPR006009">
    <property type="entry name" value="GlcNAc_MurG"/>
</dbReference>
<feature type="domain" description="Mur ligase central" evidence="21">
    <location>
        <begin position="491"/>
        <end position="669"/>
    </location>
</feature>
<dbReference type="SUPFAM" id="SSF51984">
    <property type="entry name" value="MurCD N-terminal domain"/>
    <property type="match status" value="1"/>
</dbReference>
<evidence type="ECO:0000313" key="22">
    <source>
        <dbReference type="EMBL" id="WOK04910.1"/>
    </source>
</evidence>
<dbReference type="SUPFAM" id="SSF53244">
    <property type="entry name" value="MurD-like peptide ligases, peptide-binding domain"/>
    <property type="match status" value="1"/>
</dbReference>
<evidence type="ECO:0000256" key="6">
    <source>
        <dbReference type="ARBA" id="ARBA00022618"/>
    </source>
</evidence>
<protein>
    <recommendedName>
        <fullName evidence="15 16">Multifunctional fusion protein</fullName>
    </recommendedName>
    <domain>
        <recommendedName>
            <fullName evidence="15">UDP-N-acetylglucosamine--N-acetylmuramyl-(pentapeptide) pyrophosphoryl-undecaprenol N-acetylglucosamine transferase</fullName>
            <ecNumber evidence="15">2.4.1.227</ecNumber>
        </recommendedName>
        <alternativeName>
            <fullName evidence="15">Undecaprenyl-PP-MurNAc-pentapeptide-UDPGlcNAc GlcNAc transferase</fullName>
        </alternativeName>
    </domain>
    <domain>
        <recommendedName>
            <fullName evidence="16">UDP-N-acetylmuramate--L-alanine ligase</fullName>
            <ecNumber evidence="16">6.3.2.8</ecNumber>
        </recommendedName>
        <alternativeName>
            <fullName evidence="16">UDP-N-acetylmuramoyl-L-alanine synthetase</fullName>
        </alternativeName>
    </domain>
</protein>
<evidence type="ECO:0000256" key="5">
    <source>
        <dbReference type="ARBA" id="ARBA00022598"/>
    </source>
</evidence>
<comment type="pathway">
    <text evidence="2 15">Cell wall biogenesis; peptidoglycan biosynthesis.</text>
</comment>
<dbReference type="Gene3D" id="3.40.1190.10">
    <property type="entry name" value="Mur-like, catalytic domain"/>
    <property type="match status" value="1"/>
</dbReference>
<dbReference type="EC" id="2.4.1.227" evidence="15"/>
<keyword evidence="5 16" id="KW-0436">Ligase</keyword>
<evidence type="ECO:0000256" key="10">
    <source>
        <dbReference type="ARBA" id="ARBA00022984"/>
    </source>
</evidence>
<dbReference type="InterPro" id="IPR036615">
    <property type="entry name" value="Mur_ligase_C_dom_sf"/>
</dbReference>
<dbReference type="NCBIfam" id="TIGR01133">
    <property type="entry name" value="murG"/>
    <property type="match status" value="1"/>
</dbReference>
<evidence type="ECO:0000256" key="15">
    <source>
        <dbReference type="HAMAP-Rule" id="MF_00033"/>
    </source>
</evidence>
<accession>A0ABZ0IKR2</accession>
<evidence type="ECO:0000259" key="19">
    <source>
        <dbReference type="Pfam" id="PF03033"/>
    </source>
</evidence>
<evidence type="ECO:0000256" key="3">
    <source>
        <dbReference type="ARBA" id="ARBA00022475"/>
    </source>
</evidence>
<keyword evidence="15" id="KW-0328">Glycosyltransferase</keyword>
<feature type="binding site" evidence="16">
    <location>
        <begin position="493"/>
        <end position="499"/>
    </location>
    <ligand>
        <name>ATP</name>
        <dbReference type="ChEBI" id="CHEBI:30616"/>
    </ligand>
</feature>
<dbReference type="Gene3D" id="3.40.50.720">
    <property type="entry name" value="NAD(P)-binding Rossmann-like Domain"/>
    <property type="match status" value="1"/>
</dbReference>
<keyword evidence="10 15" id="KW-0573">Peptidoglycan synthesis</keyword>
<dbReference type="InterPro" id="IPR000713">
    <property type="entry name" value="Mur_ligase_N"/>
</dbReference>
<dbReference type="Pfam" id="PF03033">
    <property type="entry name" value="Glyco_transf_28"/>
    <property type="match status" value="1"/>
</dbReference>
<keyword evidence="23" id="KW-1185">Reference proteome</keyword>
<dbReference type="InterPro" id="IPR005758">
    <property type="entry name" value="UDP-N-AcMur_Ala_ligase_MurC"/>
</dbReference>
<dbReference type="SUPFAM" id="SSF53756">
    <property type="entry name" value="UDP-Glycosyltransferase/glycogen phosphorylase"/>
    <property type="match status" value="1"/>
</dbReference>
<dbReference type="Pfam" id="PF01225">
    <property type="entry name" value="Mur_ligase"/>
    <property type="match status" value="1"/>
</dbReference>
<dbReference type="PANTHER" id="PTHR43445:SF3">
    <property type="entry name" value="UDP-N-ACETYLMURAMATE--L-ALANINE LIGASE"/>
    <property type="match status" value="1"/>
</dbReference>
<comment type="function">
    <text evidence="15">Cell wall formation. Catalyzes the transfer of a GlcNAc subunit on undecaprenyl-pyrophosphoryl-MurNAc-pentapeptide (lipid intermediate I) to form undecaprenyl-pyrophosphoryl-MurNAc-(pentapeptide)GlcNAc (lipid intermediate II).</text>
</comment>
<keyword evidence="13 15" id="KW-0961">Cell wall biogenesis/degradation</keyword>
<evidence type="ECO:0000313" key="23">
    <source>
        <dbReference type="Proteomes" id="UP001302349"/>
    </source>
</evidence>
<feature type="binding site" evidence="15">
    <location>
        <position position="302"/>
    </location>
    <ligand>
        <name>UDP-N-acetyl-alpha-D-glucosamine</name>
        <dbReference type="ChEBI" id="CHEBI:57705"/>
    </ligand>
</feature>
<feature type="binding site" evidence="15">
    <location>
        <position position="130"/>
    </location>
    <ligand>
        <name>UDP-N-acetyl-alpha-D-glucosamine</name>
        <dbReference type="ChEBI" id="CHEBI:57705"/>
    </ligand>
</feature>
<comment type="caution">
    <text evidence="15">Lacks conserved residue(s) required for the propagation of feature annotation.</text>
</comment>
<evidence type="ECO:0000256" key="12">
    <source>
        <dbReference type="ARBA" id="ARBA00023306"/>
    </source>
</evidence>
<dbReference type="InterPro" id="IPR036565">
    <property type="entry name" value="Mur-like_cat_sf"/>
</dbReference>
<comment type="similarity">
    <text evidence="15">Belongs to the glycosyltransferase 28 family. MurG subfamily.</text>
</comment>
<dbReference type="Gene3D" id="3.90.190.20">
    <property type="entry name" value="Mur ligase, C-terminal domain"/>
    <property type="match status" value="1"/>
</dbReference>
<evidence type="ECO:0000256" key="13">
    <source>
        <dbReference type="ARBA" id="ARBA00023316"/>
    </source>
</evidence>
<evidence type="ECO:0000256" key="8">
    <source>
        <dbReference type="ARBA" id="ARBA00022840"/>
    </source>
</evidence>
<dbReference type="Gene3D" id="3.40.50.2000">
    <property type="entry name" value="Glycogen Phosphorylase B"/>
    <property type="match status" value="2"/>
</dbReference>
<dbReference type="CDD" id="cd03785">
    <property type="entry name" value="GT28_MurG"/>
    <property type="match status" value="1"/>
</dbReference>
<dbReference type="SUPFAM" id="SSF53623">
    <property type="entry name" value="MurD-like peptide ligases, catalytic domain"/>
    <property type="match status" value="1"/>
</dbReference>
<feature type="domain" description="Glycosyltransferase family 28 N-terminal" evidence="19">
    <location>
        <begin position="9"/>
        <end position="147"/>
    </location>
</feature>